<evidence type="ECO:0000313" key="1">
    <source>
        <dbReference type="EMBL" id="ELU38623.1"/>
    </source>
</evidence>
<organism evidence="1 2">
    <name type="scientific">Thanatephorus cucumeris (strain AG1-IA)</name>
    <name type="common">Rice sheath blight fungus</name>
    <name type="synonym">Rhizoctonia solani</name>
    <dbReference type="NCBI Taxonomy" id="983506"/>
    <lineage>
        <taxon>Eukaryota</taxon>
        <taxon>Fungi</taxon>
        <taxon>Dikarya</taxon>
        <taxon>Basidiomycota</taxon>
        <taxon>Agaricomycotina</taxon>
        <taxon>Agaricomycetes</taxon>
        <taxon>Cantharellales</taxon>
        <taxon>Ceratobasidiaceae</taxon>
        <taxon>Rhizoctonia</taxon>
        <taxon>Rhizoctonia solani AG-1</taxon>
    </lineage>
</organism>
<evidence type="ECO:0000313" key="2">
    <source>
        <dbReference type="Proteomes" id="UP000011668"/>
    </source>
</evidence>
<gene>
    <name evidence="1" type="ORF">AG1IA_07350</name>
</gene>
<proteinExistence type="predicted"/>
<accession>L8WPC4</accession>
<dbReference type="Proteomes" id="UP000011668">
    <property type="component" value="Unassembled WGS sequence"/>
</dbReference>
<reference evidence="1 2" key="1">
    <citation type="journal article" date="2013" name="Nat. Commun.">
        <title>The evolution and pathogenic mechanisms of the rice sheath blight pathogen.</title>
        <authorList>
            <person name="Zheng A."/>
            <person name="Lin R."/>
            <person name="Xu L."/>
            <person name="Qin P."/>
            <person name="Tang C."/>
            <person name="Ai P."/>
            <person name="Zhang D."/>
            <person name="Liu Y."/>
            <person name="Sun Z."/>
            <person name="Feng H."/>
            <person name="Wang Y."/>
            <person name="Chen Y."/>
            <person name="Liang X."/>
            <person name="Fu R."/>
            <person name="Li Q."/>
            <person name="Zhang J."/>
            <person name="Yu X."/>
            <person name="Xie Z."/>
            <person name="Ding L."/>
            <person name="Guan P."/>
            <person name="Tang J."/>
            <person name="Liang Y."/>
            <person name="Wang S."/>
            <person name="Deng Q."/>
            <person name="Li S."/>
            <person name="Zhu J."/>
            <person name="Wang L."/>
            <person name="Liu H."/>
            <person name="Li P."/>
        </authorList>
    </citation>
    <scope>NUCLEOTIDE SEQUENCE [LARGE SCALE GENOMIC DNA]</scope>
    <source>
        <strain evidence="2">AG-1 IA</strain>
    </source>
</reference>
<dbReference type="HOGENOM" id="CLU_1016283_0_0_1"/>
<protein>
    <submittedName>
        <fullName evidence="1">Uncharacterized protein</fullName>
    </submittedName>
</protein>
<name>L8WPC4_THACA</name>
<dbReference type="AlphaFoldDB" id="L8WPC4"/>
<dbReference type="OrthoDB" id="10338125at2759"/>
<keyword evidence="2" id="KW-1185">Reference proteome</keyword>
<sequence>MTSPREKIRNNIATRVALEGLELFDTGVQALIDAQTRDLGNSRHAIVNPHTQQTLQRHGSSRLSLDSDELLIDGEDGLDVLAQGVDLELELEKFEQELAELEEADALDEFEITDISTDMDPGPPGSNLGSTYRIEEESMGAKNHTLLDAVLPSWDELDGPLADTLNEINAEEDVLMGALLVGLAEEVAHMPAPYSQVPASRSKPSKCGLCSTMRPKRDFHREVNLNDRLLTNLYVFLIQYKSSERVPNSPKVLQIGVGTVNVVVNALVESARRI</sequence>
<comment type="caution">
    <text evidence="1">The sequence shown here is derived from an EMBL/GenBank/DDBJ whole genome shotgun (WGS) entry which is preliminary data.</text>
</comment>
<dbReference type="EMBL" id="AFRT01002116">
    <property type="protein sequence ID" value="ELU38623.1"/>
    <property type="molecule type" value="Genomic_DNA"/>
</dbReference>